<reference evidence="3" key="1">
    <citation type="journal article" date="2019" name="Sci. Rep.">
        <title>Draft genome of Tanacetum cinerariifolium, the natural source of mosquito coil.</title>
        <authorList>
            <person name="Yamashiro T."/>
            <person name="Shiraishi A."/>
            <person name="Satake H."/>
            <person name="Nakayama K."/>
        </authorList>
    </citation>
    <scope>NUCLEOTIDE SEQUENCE</scope>
</reference>
<accession>A0A6L2N2P4</accession>
<dbReference type="AlphaFoldDB" id="A0A6L2N2P4"/>
<gene>
    <name evidence="2" type="ORF">Tci_050250</name>
    <name evidence="3" type="ORF">Tci_051715</name>
</gene>
<evidence type="ECO:0000313" key="2">
    <source>
        <dbReference type="EMBL" id="GEU78272.1"/>
    </source>
</evidence>
<evidence type="ECO:0000256" key="1">
    <source>
        <dbReference type="SAM" id="MobiDB-lite"/>
    </source>
</evidence>
<evidence type="ECO:0000313" key="3">
    <source>
        <dbReference type="EMBL" id="GEU79737.1"/>
    </source>
</evidence>
<protein>
    <submittedName>
        <fullName evidence="3">Uncharacterized protein</fullName>
    </submittedName>
</protein>
<proteinExistence type="predicted"/>
<dbReference type="EMBL" id="BKCJ010007935">
    <property type="protein sequence ID" value="GEU79737.1"/>
    <property type="molecule type" value="Genomic_DNA"/>
</dbReference>
<feature type="region of interest" description="Disordered" evidence="1">
    <location>
        <begin position="121"/>
        <end position="145"/>
    </location>
</feature>
<comment type="caution">
    <text evidence="3">The sequence shown here is derived from an EMBL/GenBank/DDBJ whole genome shotgun (WGS) entry which is preliminary data.</text>
</comment>
<sequence length="158" mass="16842">MHKKAQQAAGGPTSLVATSKEGAHLQLSSDTRSAFFTPDSSPNELIIVLDDSEKEKEVARDKDTEAISHVVSKVTLVLPPPSPKSAQIQELIAQVHLLQSQKEEFATMVENASTTTSMNVLSAGEATASPAEGEKNTKDADTNMKDELVDLLGKNVVT</sequence>
<dbReference type="EMBL" id="BKCJ010007639">
    <property type="protein sequence ID" value="GEU78272.1"/>
    <property type="molecule type" value="Genomic_DNA"/>
</dbReference>
<feature type="region of interest" description="Disordered" evidence="1">
    <location>
        <begin position="1"/>
        <end position="22"/>
    </location>
</feature>
<name>A0A6L2N2P4_TANCI</name>
<organism evidence="3">
    <name type="scientific">Tanacetum cinerariifolium</name>
    <name type="common">Dalmatian daisy</name>
    <name type="synonym">Chrysanthemum cinerariifolium</name>
    <dbReference type="NCBI Taxonomy" id="118510"/>
    <lineage>
        <taxon>Eukaryota</taxon>
        <taxon>Viridiplantae</taxon>
        <taxon>Streptophyta</taxon>
        <taxon>Embryophyta</taxon>
        <taxon>Tracheophyta</taxon>
        <taxon>Spermatophyta</taxon>
        <taxon>Magnoliopsida</taxon>
        <taxon>eudicotyledons</taxon>
        <taxon>Gunneridae</taxon>
        <taxon>Pentapetalae</taxon>
        <taxon>asterids</taxon>
        <taxon>campanulids</taxon>
        <taxon>Asterales</taxon>
        <taxon>Asteraceae</taxon>
        <taxon>Asteroideae</taxon>
        <taxon>Anthemideae</taxon>
        <taxon>Anthemidinae</taxon>
        <taxon>Tanacetum</taxon>
    </lineage>
</organism>
<feature type="compositionally biased region" description="Basic and acidic residues" evidence="1">
    <location>
        <begin position="132"/>
        <end position="145"/>
    </location>
</feature>